<organism evidence="2 3">
    <name type="scientific">Candidatus Wolfebacteria bacterium CG_4_10_14_0_2_um_filter_39_18</name>
    <dbReference type="NCBI Taxonomy" id="1975061"/>
    <lineage>
        <taxon>Bacteria</taxon>
        <taxon>Candidatus Wolfeibacteriota</taxon>
    </lineage>
</organism>
<dbReference type="PANTHER" id="PTHR30221">
    <property type="entry name" value="SMALL-CONDUCTANCE MECHANOSENSITIVE CHANNEL"/>
    <property type="match status" value="1"/>
</dbReference>
<protein>
    <recommendedName>
        <fullName evidence="4">Small-conductance mechanosensitive ion channel</fullName>
    </recommendedName>
</protein>
<dbReference type="Pfam" id="PF05552">
    <property type="entry name" value="MS_channel_1st_1"/>
    <property type="match status" value="2"/>
</dbReference>
<reference evidence="3" key="1">
    <citation type="submission" date="2017-09" db="EMBL/GenBank/DDBJ databases">
        <title>Depth-based differentiation of microbial function through sediment-hosted aquifers and enrichment of novel symbionts in the deep terrestrial subsurface.</title>
        <authorList>
            <person name="Probst A.J."/>
            <person name="Ladd B."/>
            <person name="Jarett J.K."/>
            <person name="Geller-Mcgrath D.E."/>
            <person name="Sieber C.M.K."/>
            <person name="Emerson J.B."/>
            <person name="Anantharaman K."/>
            <person name="Thomas B.C."/>
            <person name="Malmstrom R."/>
            <person name="Stieglmeier M."/>
            <person name="Klingl A."/>
            <person name="Woyke T."/>
            <person name="Ryan C.M."/>
            <person name="Banfield J.F."/>
        </authorList>
    </citation>
    <scope>NUCLEOTIDE SEQUENCE [LARGE SCALE GENOMIC DNA]</scope>
</reference>
<feature type="transmembrane region" description="Helical" evidence="1">
    <location>
        <begin position="184"/>
        <end position="206"/>
    </location>
</feature>
<dbReference type="Gene3D" id="1.10.287.1260">
    <property type="match status" value="2"/>
</dbReference>
<accession>A0A2M7TGE0</accession>
<evidence type="ECO:0000256" key="1">
    <source>
        <dbReference type="SAM" id="Phobius"/>
    </source>
</evidence>
<dbReference type="GO" id="GO:0008381">
    <property type="term" value="F:mechanosensitive monoatomic ion channel activity"/>
    <property type="evidence" value="ECO:0007669"/>
    <property type="project" value="InterPro"/>
</dbReference>
<keyword evidence="1" id="KW-0472">Membrane</keyword>
<feature type="transmembrane region" description="Helical" evidence="1">
    <location>
        <begin position="89"/>
        <end position="109"/>
    </location>
</feature>
<feature type="transmembrane region" description="Helical" evidence="1">
    <location>
        <begin position="20"/>
        <end position="44"/>
    </location>
</feature>
<gene>
    <name evidence="2" type="ORF">COY31_01080</name>
</gene>
<dbReference type="InterPro" id="IPR008910">
    <property type="entry name" value="MSC_TM_helix"/>
</dbReference>
<dbReference type="PANTHER" id="PTHR30221:SF1">
    <property type="entry name" value="SMALL-CONDUCTANCE MECHANOSENSITIVE CHANNEL"/>
    <property type="match status" value="1"/>
</dbReference>
<evidence type="ECO:0008006" key="4">
    <source>
        <dbReference type="Google" id="ProtNLM"/>
    </source>
</evidence>
<dbReference type="AlphaFoldDB" id="A0A2M7TGE0"/>
<proteinExistence type="predicted"/>
<name>A0A2M7TGE0_9BACT</name>
<keyword evidence="1" id="KW-1133">Transmembrane helix</keyword>
<feature type="transmembrane region" description="Helical" evidence="1">
    <location>
        <begin position="157"/>
        <end position="178"/>
    </location>
</feature>
<dbReference type="InterPro" id="IPR045275">
    <property type="entry name" value="MscS_archaea/bacteria_type"/>
</dbReference>
<sequence>MVLDWYSVTFEALQGLWQGFVIFIPKLVGAIIIFIIGWFIAIAVGKLISEILKRIKFNQIFERGVWKEALEKAEFKIDASGFIGAICKWILVIVFLLVAVEILGLVQFADFLVKVLAYLPNVVVAALIFVVAVIIADILEKVVRALVEGVRVGYGQVVGAIVRWSIWIFAILAILIQLKITPALLQTLFIGFVALIAIAGGIAFGLGGKEAAAELLQDFKKKLKG</sequence>
<dbReference type="Proteomes" id="UP000230553">
    <property type="component" value="Unassembled WGS sequence"/>
</dbReference>
<evidence type="ECO:0000313" key="2">
    <source>
        <dbReference type="EMBL" id="PIZ45088.1"/>
    </source>
</evidence>
<comment type="caution">
    <text evidence="2">The sequence shown here is derived from an EMBL/GenBank/DDBJ whole genome shotgun (WGS) entry which is preliminary data.</text>
</comment>
<feature type="transmembrane region" description="Helical" evidence="1">
    <location>
        <begin position="115"/>
        <end position="136"/>
    </location>
</feature>
<evidence type="ECO:0000313" key="3">
    <source>
        <dbReference type="Proteomes" id="UP000230553"/>
    </source>
</evidence>
<keyword evidence="1" id="KW-0812">Transmembrane</keyword>
<dbReference type="EMBL" id="PFNM01000021">
    <property type="protein sequence ID" value="PIZ45088.1"/>
    <property type="molecule type" value="Genomic_DNA"/>
</dbReference>